<comment type="similarity">
    <text evidence="1 4">Belongs to the bacterial ribosomal protein bL35 family.</text>
</comment>
<dbReference type="GO" id="GO:0003735">
    <property type="term" value="F:structural constituent of ribosome"/>
    <property type="evidence" value="ECO:0007669"/>
    <property type="project" value="InterPro"/>
</dbReference>
<dbReference type="STRING" id="1798680.A3J66_01220"/>
<feature type="compositionally biased region" description="Basic and acidic residues" evidence="5">
    <location>
        <begin position="27"/>
        <end position="42"/>
    </location>
</feature>
<gene>
    <name evidence="4" type="primary">rpmI</name>
    <name evidence="6" type="ORF">A3J66_01220</name>
</gene>
<name>A0A1F6M7A3_9BACT</name>
<evidence type="ECO:0000256" key="1">
    <source>
        <dbReference type="ARBA" id="ARBA00006598"/>
    </source>
</evidence>
<protein>
    <recommendedName>
        <fullName evidence="4">Large ribosomal subunit protein bL35</fullName>
    </recommendedName>
</protein>
<dbReference type="EMBL" id="MFQB01000032">
    <property type="protein sequence ID" value="OGH67470.1"/>
    <property type="molecule type" value="Genomic_DNA"/>
</dbReference>
<organism evidence="6 7">
    <name type="scientific">Candidatus Magasanikbacteria bacterium RIFCSPHIGHO2_02_FULL_47_14</name>
    <dbReference type="NCBI Taxonomy" id="1798680"/>
    <lineage>
        <taxon>Bacteria</taxon>
        <taxon>Candidatus Magasanikiibacteriota</taxon>
    </lineage>
</organism>
<keyword evidence="2 4" id="KW-0689">Ribosomal protein</keyword>
<evidence type="ECO:0000313" key="6">
    <source>
        <dbReference type="EMBL" id="OGH67470.1"/>
    </source>
</evidence>
<evidence type="ECO:0000256" key="3">
    <source>
        <dbReference type="ARBA" id="ARBA00023274"/>
    </source>
</evidence>
<feature type="region of interest" description="Disordered" evidence="5">
    <location>
        <begin position="27"/>
        <end position="57"/>
    </location>
</feature>
<dbReference type="HAMAP" id="MF_00514">
    <property type="entry name" value="Ribosomal_bL35"/>
    <property type="match status" value="1"/>
</dbReference>
<evidence type="ECO:0000313" key="7">
    <source>
        <dbReference type="Proteomes" id="UP000176282"/>
    </source>
</evidence>
<dbReference type="Gene3D" id="4.10.410.60">
    <property type="match status" value="1"/>
</dbReference>
<dbReference type="SUPFAM" id="SSF143034">
    <property type="entry name" value="L35p-like"/>
    <property type="match status" value="1"/>
</dbReference>
<evidence type="ECO:0000256" key="4">
    <source>
        <dbReference type="HAMAP-Rule" id="MF_00514"/>
    </source>
</evidence>
<proteinExistence type="inferred from homology"/>
<sequence length="70" mass="8262">MPKMKTHKATAKRFRVKKTKKGIKIIKRTDGQDHFNARESGKTRRNKRSDKSMQVTHTQKTILQGMPYNY</sequence>
<evidence type="ECO:0000256" key="5">
    <source>
        <dbReference type="SAM" id="MobiDB-lite"/>
    </source>
</evidence>
<dbReference type="GO" id="GO:0005840">
    <property type="term" value="C:ribosome"/>
    <property type="evidence" value="ECO:0007669"/>
    <property type="project" value="UniProtKB-KW"/>
</dbReference>
<feature type="region of interest" description="Disordered" evidence="5">
    <location>
        <begin position="1"/>
        <end position="20"/>
    </location>
</feature>
<dbReference type="GO" id="GO:0006412">
    <property type="term" value="P:translation"/>
    <property type="evidence" value="ECO:0007669"/>
    <property type="project" value="UniProtKB-UniRule"/>
</dbReference>
<dbReference type="InterPro" id="IPR037229">
    <property type="entry name" value="Ribosomal_bL35_sf"/>
</dbReference>
<dbReference type="Proteomes" id="UP000176282">
    <property type="component" value="Unassembled WGS sequence"/>
</dbReference>
<comment type="caution">
    <text evidence="6">The sequence shown here is derived from an EMBL/GenBank/DDBJ whole genome shotgun (WGS) entry which is preliminary data.</text>
</comment>
<reference evidence="6 7" key="1">
    <citation type="journal article" date="2016" name="Nat. Commun.">
        <title>Thousands of microbial genomes shed light on interconnected biogeochemical processes in an aquifer system.</title>
        <authorList>
            <person name="Anantharaman K."/>
            <person name="Brown C.T."/>
            <person name="Hug L.A."/>
            <person name="Sharon I."/>
            <person name="Castelle C.J."/>
            <person name="Probst A.J."/>
            <person name="Thomas B.C."/>
            <person name="Singh A."/>
            <person name="Wilkins M.J."/>
            <person name="Karaoz U."/>
            <person name="Brodie E.L."/>
            <person name="Williams K.H."/>
            <person name="Hubbard S.S."/>
            <person name="Banfield J.F."/>
        </authorList>
    </citation>
    <scope>NUCLEOTIDE SEQUENCE [LARGE SCALE GENOMIC DNA]</scope>
</reference>
<keyword evidence="3 4" id="KW-0687">Ribonucleoprotein</keyword>
<dbReference type="AlphaFoldDB" id="A0A1F6M7A3"/>
<dbReference type="GO" id="GO:1990904">
    <property type="term" value="C:ribonucleoprotein complex"/>
    <property type="evidence" value="ECO:0007669"/>
    <property type="project" value="UniProtKB-KW"/>
</dbReference>
<evidence type="ECO:0000256" key="2">
    <source>
        <dbReference type="ARBA" id="ARBA00022980"/>
    </source>
</evidence>
<dbReference type="InterPro" id="IPR001706">
    <property type="entry name" value="Ribosomal_bL35"/>
</dbReference>
<dbReference type="InterPro" id="IPR021137">
    <property type="entry name" value="Ribosomal_bL35-like"/>
</dbReference>
<accession>A0A1F6M7A3</accession>
<dbReference type="Pfam" id="PF01632">
    <property type="entry name" value="Ribosomal_L35p"/>
    <property type="match status" value="1"/>
</dbReference>